<dbReference type="Proteomes" id="UP000033101">
    <property type="component" value="Chromosome"/>
</dbReference>
<dbReference type="PATRIC" id="fig|1434110.4.peg.806"/>
<feature type="domain" description="Fe/B12 periplasmic-binding" evidence="1">
    <location>
        <begin position="1"/>
        <end position="74"/>
    </location>
</feature>
<dbReference type="HOGENOM" id="CLU_2678933_0_0_2"/>
<gene>
    <name evidence="2" type="ORF">MSHOH_0661</name>
</gene>
<dbReference type="Gene3D" id="3.10.450.50">
    <property type="match status" value="1"/>
</dbReference>
<name>A0A0E3S730_9EURY</name>
<evidence type="ECO:0000313" key="3">
    <source>
        <dbReference type="Proteomes" id="UP000033101"/>
    </source>
</evidence>
<reference evidence="2 3" key="1">
    <citation type="submission" date="2014-07" db="EMBL/GenBank/DDBJ databases">
        <title>Methanogenic archaea and the global carbon cycle.</title>
        <authorList>
            <person name="Henriksen J.R."/>
            <person name="Luke J."/>
            <person name="Reinhart S."/>
            <person name="Benedict M.N."/>
            <person name="Youngblut N.D."/>
            <person name="Metcalf M.E."/>
            <person name="Whitaker R.J."/>
            <person name="Metcalf W.W."/>
        </authorList>
    </citation>
    <scope>NUCLEOTIDE SEQUENCE [LARGE SCALE GENOMIC DNA]</scope>
    <source>
        <strain evidence="2 3">HB-1</strain>
    </source>
</reference>
<dbReference type="InterPro" id="IPR032710">
    <property type="entry name" value="NTF2-like_dom_sf"/>
</dbReference>
<dbReference type="PROSITE" id="PS50983">
    <property type="entry name" value="FE_B12_PBP"/>
    <property type="match status" value="1"/>
</dbReference>
<dbReference type="InterPro" id="IPR002491">
    <property type="entry name" value="ABC_transptr_periplasmic_BD"/>
</dbReference>
<protein>
    <recommendedName>
        <fullName evidence="1">Fe/B12 periplasmic-binding domain-containing protein</fullName>
    </recommendedName>
</protein>
<proteinExistence type="predicted"/>
<dbReference type="KEGG" id="mhor:MSHOH_0661"/>
<keyword evidence="3" id="KW-1185">Reference proteome</keyword>
<dbReference type="SUPFAM" id="SSF54427">
    <property type="entry name" value="NTF2-like"/>
    <property type="match status" value="1"/>
</dbReference>
<evidence type="ECO:0000313" key="2">
    <source>
        <dbReference type="EMBL" id="AKB77144.1"/>
    </source>
</evidence>
<organism evidence="2 3">
    <name type="scientific">Methanosarcina horonobensis HB-1 = JCM 15518</name>
    <dbReference type="NCBI Taxonomy" id="1434110"/>
    <lineage>
        <taxon>Archaea</taxon>
        <taxon>Methanobacteriati</taxon>
        <taxon>Methanobacteriota</taxon>
        <taxon>Stenosarchaea group</taxon>
        <taxon>Methanomicrobia</taxon>
        <taxon>Methanosarcinales</taxon>
        <taxon>Methanosarcinaceae</taxon>
        <taxon>Methanosarcina</taxon>
    </lineage>
</organism>
<dbReference type="AlphaFoldDB" id="A0A0E3S730"/>
<evidence type="ECO:0000259" key="1">
    <source>
        <dbReference type="PROSITE" id="PS50983"/>
    </source>
</evidence>
<dbReference type="EMBL" id="CP009516">
    <property type="protein sequence ID" value="AKB77144.1"/>
    <property type="molecule type" value="Genomic_DNA"/>
</dbReference>
<accession>A0A0E3S730</accession>
<sequence>MRFLTPDVAIVHVASGTVMPGQQDLEPERNSVQTLVAAKHNGQRFLVAFQKTLAQFIGRPEMGQELMEELRKKL</sequence>